<evidence type="ECO:0000313" key="6">
    <source>
        <dbReference type="Proteomes" id="UP000037460"/>
    </source>
</evidence>
<dbReference type="Gene3D" id="3.40.30.10">
    <property type="entry name" value="Glutaredoxin"/>
    <property type="match status" value="1"/>
</dbReference>
<dbReference type="PROSITE" id="PS50222">
    <property type="entry name" value="EF_HAND_2"/>
    <property type="match status" value="3"/>
</dbReference>
<evidence type="ECO:0000256" key="1">
    <source>
        <dbReference type="ARBA" id="ARBA00008987"/>
    </source>
</evidence>
<dbReference type="InterPro" id="IPR018247">
    <property type="entry name" value="EF_Hand_1_Ca_BS"/>
</dbReference>
<dbReference type="GO" id="GO:0045454">
    <property type="term" value="P:cell redox homeostasis"/>
    <property type="evidence" value="ECO:0007669"/>
    <property type="project" value="TreeGrafter"/>
</dbReference>
<dbReference type="InterPro" id="IPR036249">
    <property type="entry name" value="Thioredoxin-like_sf"/>
</dbReference>
<dbReference type="OrthoDB" id="38304at2759"/>
<accession>A0A0M0JH20</accession>
<dbReference type="Gene3D" id="1.10.238.10">
    <property type="entry name" value="EF-hand"/>
    <property type="match status" value="1"/>
</dbReference>
<dbReference type="Pfam" id="PF13202">
    <property type="entry name" value="EF-hand_5"/>
    <property type="match status" value="3"/>
</dbReference>
<feature type="domain" description="EF-hand" evidence="3">
    <location>
        <begin position="184"/>
        <end position="219"/>
    </location>
</feature>
<evidence type="ECO:0000256" key="2">
    <source>
        <dbReference type="ARBA" id="ARBA00022837"/>
    </source>
</evidence>
<name>A0A0M0JH20_9EUKA</name>
<dbReference type="Proteomes" id="UP000037460">
    <property type="component" value="Unassembled WGS sequence"/>
</dbReference>
<protein>
    <submittedName>
        <fullName evidence="5">Thioredoxin-like protein</fullName>
    </submittedName>
</protein>
<gene>
    <name evidence="5" type="ORF">Ctob_011229</name>
</gene>
<dbReference type="PROSITE" id="PS00018">
    <property type="entry name" value="EF_HAND_1"/>
    <property type="match status" value="3"/>
</dbReference>
<evidence type="ECO:0000313" key="5">
    <source>
        <dbReference type="EMBL" id="KOO25906.1"/>
    </source>
</evidence>
<proteinExistence type="inferred from homology"/>
<dbReference type="CDD" id="cd00051">
    <property type="entry name" value="EFh"/>
    <property type="match status" value="1"/>
</dbReference>
<dbReference type="SUPFAM" id="SSF47473">
    <property type="entry name" value="EF-hand"/>
    <property type="match status" value="1"/>
</dbReference>
<dbReference type="EMBL" id="JWZX01002914">
    <property type="protein sequence ID" value="KOO25906.1"/>
    <property type="molecule type" value="Genomic_DNA"/>
</dbReference>
<feature type="domain" description="EF-hand" evidence="3">
    <location>
        <begin position="348"/>
        <end position="383"/>
    </location>
</feature>
<keyword evidence="6" id="KW-1185">Reference proteome</keyword>
<feature type="domain" description="EF-hand" evidence="3">
    <location>
        <begin position="299"/>
        <end position="334"/>
    </location>
</feature>
<dbReference type="GO" id="GO:0005509">
    <property type="term" value="F:calcium ion binding"/>
    <property type="evidence" value="ECO:0007669"/>
    <property type="project" value="InterPro"/>
</dbReference>
<dbReference type="Pfam" id="PF00085">
    <property type="entry name" value="Thioredoxin"/>
    <property type="match status" value="1"/>
</dbReference>
<keyword evidence="2" id="KW-0106">Calcium</keyword>
<comment type="similarity">
    <text evidence="1">Belongs to the thioredoxin family.</text>
</comment>
<comment type="caution">
    <text evidence="5">The sequence shown here is derived from an EMBL/GenBank/DDBJ whole genome shotgun (WGS) entry which is preliminary data.</text>
</comment>
<dbReference type="PROSITE" id="PS51352">
    <property type="entry name" value="THIOREDOXIN_2"/>
    <property type="match status" value="1"/>
</dbReference>
<dbReference type="InterPro" id="IPR011992">
    <property type="entry name" value="EF-hand-dom_pair"/>
</dbReference>
<dbReference type="PANTHER" id="PTHR43601">
    <property type="entry name" value="THIOREDOXIN, MITOCHONDRIAL"/>
    <property type="match status" value="1"/>
</dbReference>
<dbReference type="InterPro" id="IPR013766">
    <property type="entry name" value="Thioredoxin_domain"/>
</dbReference>
<evidence type="ECO:0000259" key="3">
    <source>
        <dbReference type="PROSITE" id="PS50222"/>
    </source>
</evidence>
<sequence length="390" mass="42582">MLKALDAETFDEALRYDGIAVVKFYAPWCAMCRRVGASYKKAAAASGEESGSKDVRFYEVNFAENKDLCRREGVFALPMVHFYTRSMGRINRFTLTTNADKVIARELDRYVGASGHLRFLRSLRQDSTLSRLGMYKNLVGVLQAFQNVGAIAKAAAGERAKQKAAAEKGTTMTALSTTLLNDLDLRDELESLFTWVDSNDDGVIDARELAAVAAAVCGAQGCSKNEDVYASLLDRAVLFVTAQAEAESAVMSAEGVKEGEKCDEEGATHAKREVTLDRESFFQLMVGQQMIELSSAGKEGGKELMPAFESLDTDSDGTISRVEFLGGMERVCVHLGQWKPDSAIGCHEWAEQTATAFDVLDRDKSGTVDYEEFVAILSGVPLAKLVKATY</sequence>
<reference evidence="6" key="1">
    <citation type="journal article" date="2015" name="PLoS Genet.">
        <title>Genome Sequence and Transcriptome Analyses of Chrysochromulina tobin: Metabolic Tools for Enhanced Algal Fitness in the Prominent Order Prymnesiales (Haptophyceae).</title>
        <authorList>
            <person name="Hovde B.T."/>
            <person name="Deodato C.R."/>
            <person name="Hunsperger H.M."/>
            <person name="Ryken S.A."/>
            <person name="Yost W."/>
            <person name="Jha R.K."/>
            <person name="Patterson J."/>
            <person name="Monnat R.J. Jr."/>
            <person name="Barlow S.B."/>
            <person name="Starkenburg S.R."/>
            <person name="Cattolico R.A."/>
        </authorList>
    </citation>
    <scope>NUCLEOTIDE SEQUENCE</scope>
    <source>
        <strain evidence="6">CCMP291</strain>
    </source>
</reference>
<organism evidence="5 6">
    <name type="scientific">Chrysochromulina tobinii</name>
    <dbReference type="NCBI Taxonomy" id="1460289"/>
    <lineage>
        <taxon>Eukaryota</taxon>
        <taxon>Haptista</taxon>
        <taxon>Haptophyta</taxon>
        <taxon>Prymnesiophyceae</taxon>
        <taxon>Prymnesiales</taxon>
        <taxon>Chrysochromulinaceae</taxon>
        <taxon>Chrysochromulina</taxon>
    </lineage>
</organism>
<dbReference type="CDD" id="cd02961">
    <property type="entry name" value="PDI_a_family"/>
    <property type="match status" value="1"/>
</dbReference>
<dbReference type="AlphaFoldDB" id="A0A0M0JH20"/>
<dbReference type="SUPFAM" id="SSF52833">
    <property type="entry name" value="Thioredoxin-like"/>
    <property type="match status" value="1"/>
</dbReference>
<dbReference type="PANTHER" id="PTHR43601:SF32">
    <property type="entry name" value="THIOREDOXIN-LIKE 2-2, CHLOROPLASTIC"/>
    <property type="match status" value="1"/>
</dbReference>
<feature type="domain" description="Thioredoxin" evidence="4">
    <location>
        <begin position="1"/>
        <end position="112"/>
    </location>
</feature>
<dbReference type="SMART" id="SM00054">
    <property type="entry name" value="EFh"/>
    <property type="match status" value="3"/>
</dbReference>
<evidence type="ECO:0000259" key="4">
    <source>
        <dbReference type="PROSITE" id="PS51352"/>
    </source>
</evidence>
<dbReference type="InterPro" id="IPR002048">
    <property type="entry name" value="EF_hand_dom"/>
</dbReference>